<dbReference type="EMBL" id="LUTY01000696">
    <property type="protein sequence ID" value="OAD22864.1"/>
    <property type="molecule type" value="Genomic_DNA"/>
</dbReference>
<evidence type="ECO:0000313" key="1">
    <source>
        <dbReference type="EMBL" id="OAD22864.1"/>
    </source>
</evidence>
<organism evidence="1 2">
    <name type="scientific">Candidatus Thiomargarita nelsonii</name>
    <dbReference type="NCBI Taxonomy" id="1003181"/>
    <lineage>
        <taxon>Bacteria</taxon>
        <taxon>Pseudomonadati</taxon>
        <taxon>Pseudomonadota</taxon>
        <taxon>Gammaproteobacteria</taxon>
        <taxon>Thiotrichales</taxon>
        <taxon>Thiotrichaceae</taxon>
        <taxon>Thiomargarita</taxon>
    </lineage>
</organism>
<comment type="caution">
    <text evidence="1">The sequence shown here is derived from an EMBL/GenBank/DDBJ whole genome shotgun (WGS) entry which is preliminary data.</text>
</comment>
<gene>
    <name evidence="1" type="ORF">THIOM_001319</name>
</gene>
<dbReference type="AlphaFoldDB" id="A0A176S4L2"/>
<proteinExistence type="predicted"/>
<dbReference type="Proteomes" id="UP000076962">
    <property type="component" value="Unassembled WGS sequence"/>
</dbReference>
<accession>A0A176S4L2</accession>
<name>A0A176S4L2_9GAMM</name>
<protein>
    <submittedName>
        <fullName evidence="1">Uncharacterized protein</fullName>
    </submittedName>
</protein>
<reference evidence="1 2" key="1">
    <citation type="submission" date="2016-05" db="EMBL/GenBank/DDBJ databases">
        <title>Single-cell genome of chain-forming Candidatus Thiomargarita nelsonii and comparison to other large sulfur-oxidizing bacteria.</title>
        <authorList>
            <person name="Winkel M."/>
            <person name="Salman V."/>
            <person name="Woyke T."/>
            <person name="Schulz-Vogt H."/>
            <person name="Richter M."/>
            <person name="Flood B."/>
            <person name="Bailey J."/>
            <person name="Amann R."/>
            <person name="Mussmann M."/>
        </authorList>
    </citation>
    <scope>NUCLEOTIDE SEQUENCE [LARGE SCALE GENOMIC DNA]</scope>
    <source>
        <strain evidence="1 2">THI036</strain>
    </source>
</reference>
<sequence length="181" mass="20701">MTMMKHTKELFTEAEISWDLERLYTDLGKAKGKFLTSKEKLYLRGLLCGYGPAEMAKKCHKSAGGLKVNLSKTLYQYVKVLVNKENEKIENWTNIREWLEELGYNKPSTSLFKPSNQFLSIYAPNAENISVENQRIDISFGNDIQTMENQKIDISFGNDVQTMDINIRLVIPSSSDSSDED</sequence>
<keyword evidence="2" id="KW-1185">Reference proteome</keyword>
<evidence type="ECO:0000313" key="2">
    <source>
        <dbReference type="Proteomes" id="UP000076962"/>
    </source>
</evidence>